<feature type="compositionally biased region" description="Polar residues" evidence="1">
    <location>
        <begin position="259"/>
        <end position="274"/>
    </location>
</feature>
<comment type="caution">
    <text evidence="2">The sequence shown here is derived from an EMBL/GenBank/DDBJ whole genome shotgun (WGS) entry which is preliminary data.</text>
</comment>
<feature type="compositionally biased region" description="Low complexity" evidence="1">
    <location>
        <begin position="542"/>
        <end position="553"/>
    </location>
</feature>
<dbReference type="EMBL" id="BABT02000007">
    <property type="protein sequence ID" value="GAA93546.1"/>
    <property type="molecule type" value="Genomic_DNA"/>
</dbReference>
<feature type="compositionally biased region" description="Acidic residues" evidence="1">
    <location>
        <begin position="51"/>
        <end position="66"/>
    </location>
</feature>
<feature type="region of interest" description="Disordered" evidence="1">
    <location>
        <begin position="256"/>
        <end position="293"/>
    </location>
</feature>
<protein>
    <submittedName>
        <fullName evidence="2">Uncharacterized protein</fullName>
    </submittedName>
</protein>
<organism evidence="2 3">
    <name type="scientific">Mixia osmundae (strain CBS 9802 / IAM 14324 / JCM 22182 / KY 12970)</name>
    <dbReference type="NCBI Taxonomy" id="764103"/>
    <lineage>
        <taxon>Eukaryota</taxon>
        <taxon>Fungi</taxon>
        <taxon>Dikarya</taxon>
        <taxon>Basidiomycota</taxon>
        <taxon>Pucciniomycotina</taxon>
        <taxon>Mixiomycetes</taxon>
        <taxon>Mixiales</taxon>
        <taxon>Mixiaceae</taxon>
        <taxon>Mixia</taxon>
    </lineage>
</organism>
<feature type="compositionally biased region" description="Polar residues" evidence="1">
    <location>
        <begin position="26"/>
        <end position="39"/>
    </location>
</feature>
<feature type="compositionally biased region" description="Low complexity" evidence="1">
    <location>
        <begin position="225"/>
        <end position="237"/>
    </location>
</feature>
<dbReference type="AlphaFoldDB" id="G7DSI6"/>
<reference evidence="2 3" key="1">
    <citation type="journal article" date="2011" name="J. Gen. Appl. Microbiol.">
        <title>Draft genome sequencing of the enigmatic basidiomycete Mixia osmundae.</title>
        <authorList>
            <person name="Nishida H."/>
            <person name="Nagatsuka Y."/>
            <person name="Sugiyama J."/>
        </authorList>
    </citation>
    <scope>NUCLEOTIDE SEQUENCE [LARGE SCALE GENOMIC DNA]</scope>
    <source>
        <strain evidence="3">CBS 9802 / IAM 14324 / JCM 22182 / KY 12970</strain>
    </source>
</reference>
<accession>G7DSI6</accession>
<sequence length="709" mass="76086">MSDNKASLPRSTSMVGGLLSSISTFWRKPSSASHSQADSRQSEEPIVISDHEDDANMDKDDDDVDLEAGRAEDTDEAPEDKLYPDLPEPVPSHAQQATPRARPLSPRPANASSQRASTSKQNGHSSPYRQPFTPSRPSRSSALHLQAELPREKPSTLWSPDRAMYQSTPAHAGPSQRRPAPKTPAEVLRTYRDTSLSEQTSREDIQMFDTAIAALSNGRAEQGESTTSSLSGPSSPSRDFMPRTGSLLDALASTAARAQPSQSGRPNRAWSMNGQGRLPAHRPLVYRGPGKSMMNTSQLLRPYRSKGNKLYANLDSFRSLPDTYLAEAEARESAEPGNKRAAPVYSRPELDHYTDLSTPAKRQRRESPEPAPASPEPIASPQPQRFMPSVLPPKQMARLKSQARPSPLRNLALQAATPSPPAKKPVQISPTHVTTAAALMLDIIKDNETAASKERSQDDVVNPYETSTAALRATRARAERRKPKMMRKRSPAVPKPQLTIEEQLRLSMPPEYRKVLEPVKAKPNGLPVPQSNTTSEVPSDAPTPRAPVAATPALNGSTTPSASRSTPDAPILTKSVAATSTQSAPTGAFTFSAAKPVATAIPSFNFDVGKKTPAAPFVFSAPAAAKPAVAAEPAEPATISESLSAPKPTIEQAQKRARGTMTLVDFASDFDGGDSSMAAPFDATTADAKQSLERAVATAVIHQDEALFA</sequence>
<evidence type="ECO:0000313" key="3">
    <source>
        <dbReference type="Proteomes" id="UP000009131"/>
    </source>
</evidence>
<name>G7DSI6_MIXOS</name>
<evidence type="ECO:0000256" key="1">
    <source>
        <dbReference type="SAM" id="MobiDB-lite"/>
    </source>
</evidence>
<feature type="compositionally biased region" description="Basic residues" evidence="1">
    <location>
        <begin position="475"/>
        <end position="490"/>
    </location>
</feature>
<dbReference type="Proteomes" id="UP000009131">
    <property type="component" value="Unassembled WGS sequence"/>
</dbReference>
<gene>
    <name evidence="2" type="primary">Mo00190</name>
    <name evidence="2" type="ORF">E5Q_00190</name>
</gene>
<keyword evidence="3" id="KW-1185">Reference proteome</keyword>
<feature type="region of interest" description="Disordered" evidence="1">
    <location>
        <begin position="328"/>
        <end position="387"/>
    </location>
</feature>
<feature type="region of interest" description="Disordered" evidence="1">
    <location>
        <begin position="519"/>
        <end position="569"/>
    </location>
</feature>
<dbReference type="RefSeq" id="XP_014566547.1">
    <property type="nucleotide sequence ID" value="XM_014711061.1"/>
</dbReference>
<feature type="compositionally biased region" description="Basic and acidic residues" evidence="1">
    <location>
        <begin position="328"/>
        <end position="338"/>
    </location>
</feature>
<feature type="compositionally biased region" description="Polar residues" evidence="1">
    <location>
        <begin position="110"/>
        <end position="143"/>
    </location>
</feature>
<dbReference type="HOGENOM" id="CLU_389356_0_0_1"/>
<proteinExistence type="predicted"/>
<feature type="compositionally biased region" description="Pro residues" evidence="1">
    <location>
        <begin position="369"/>
        <end position="380"/>
    </location>
</feature>
<feature type="region of interest" description="Disordered" evidence="1">
    <location>
        <begin position="26"/>
        <end position="202"/>
    </location>
</feature>
<evidence type="ECO:0000313" key="2">
    <source>
        <dbReference type="EMBL" id="GAA93546.1"/>
    </source>
</evidence>
<feature type="compositionally biased region" description="Polar residues" evidence="1">
    <location>
        <begin position="554"/>
        <end position="566"/>
    </location>
</feature>
<dbReference type="InParanoid" id="G7DSI6"/>
<feature type="region of interest" description="Disordered" evidence="1">
    <location>
        <begin position="217"/>
        <end position="243"/>
    </location>
</feature>
<reference evidence="2 3" key="2">
    <citation type="journal article" date="2012" name="Open Biol.">
        <title>Characteristics of nucleosomes and linker DNA regions on the genome of the basidiomycete Mixia osmundae revealed by mono- and dinucleosome mapping.</title>
        <authorList>
            <person name="Nishida H."/>
            <person name="Kondo S."/>
            <person name="Matsumoto T."/>
            <person name="Suzuki Y."/>
            <person name="Yoshikawa H."/>
            <person name="Taylor T.D."/>
            <person name="Sugiyama J."/>
        </authorList>
    </citation>
    <scope>NUCLEOTIDE SEQUENCE [LARGE SCALE GENOMIC DNA]</scope>
    <source>
        <strain evidence="3">CBS 9802 / IAM 14324 / JCM 22182 / KY 12970</strain>
    </source>
</reference>
<feature type="region of interest" description="Disordered" evidence="1">
    <location>
        <begin position="475"/>
        <end position="494"/>
    </location>
</feature>